<proteinExistence type="predicted"/>
<dbReference type="EMBL" id="HBIQ01068697">
    <property type="protein sequence ID" value="CAE0573607.1"/>
    <property type="molecule type" value="Transcribed_RNA"/>
</dbReference>
<sequence>MASVLPWDYAALPRAWVEPCLRDGDVCRIYHIVEHATGFPSSDQPINVFIVQVQRKVEVKMPRGPSPSSPSAESSVAEGPWATPSRVAPAGSAAPSPSLSADG</sequence>
<dbReference type="AlphaFoldDB" id="A0A7S3T486"/>
<organism evidence="2">
    <name type="scientific">Strombidinopsis acuminata</name>
    <dbReference type="NCBI Taxonomy" id="141414"/>
    <lineage>
        <taxon>Eukaryota</taxon>
        <taxon>Sar</taxon>
        <taxon>Alveolata</taxon>
        <taxon>Ciliophora</taxon>
        <taxon>Intramacronucleata</taxon>
        <taxon>Spirotrichea</taxon>
        <taxon>Choreotrichia</taxon>
        <taxon>Choreotrichida</taxon>
        <taxon>Strombidinopsidae</taxon>
        <taxon>Strombidinopsis</taxon>
    </lineage>
</organism>
<evidence type="ECO:0000313" key="2">
    <source>
        <dbReference type="EMBL" id="CAE0573607.1"/>
    </source>
</evidence>
<feature type="region of interest" description="Disordered" evidence="1">
    <location>
        <begin position="60"/>
        <end position="103"/>
    </location>
</feature>
<accession>A0A7S3T486</accession>
<reference evidence="2" key="1">
    <citation type="submission" date="2021-01" db="EMBL/GenBank/DDBJ databases">
        <authorList>
            <person name="Corre E."/>
            <person name="Pelletier E."/>
            <person name="Niang G."/>
            <person name="Scheremetjew M."/>
            <person name="Finn R."/>
            <person name="Kale V."/>
            <person name="Holt S."/>
            <person name="Cochrane G."/>
            <person name="Meng A."/>
            <person name="Brown T."/>
            <person name="Cohen L."/>
        </authorList>
    </citation>
    <scope>NUCLEOTIDE SEQUENCE</scope>
    <source>
        <strain evidence="2">SPMC142</strain>
    </source>
</reference>
<protein>
    <submittedName>
        <fullName evidence="2">Uncharacterized protein</fullName>
    </submittedName>
</protein>
<evidence type="ECO:0000256" key="1">
    <source>
        <dbReference type="SAM" id="MobiDB-lite"/>
    </source>
</evidence>
<name>A0A7S3T486_9SPIT</name>
<gene>
    <name evidence="2" type="ORF">SACU0126_LOCUS21894</name>
</gene>
<feature type="compositionally biased region" description="Low complexity" evidence="1">
    <location>
        <begin position="69"/>
        <end position="103"/>
    </location>
</feature>